<feature type="transmembrane region" description="Helical" evidence="5">
    <location>
        <begin position="20"/>
        <end position="41"/>
    </location>
</feature>
<keyword evidence="4 5" id="KW-0472">Membrane</keyword>
<accession>A0A0K0FA37</accession>
<feature type="transmembrane region" description="Helical" evidence="5">
    <location>
        <begin position="452"/>
        <end position="475"/>
    </location>
</feature>
<keyword evidence="3 5" id="KW-1133">Transmembrane helix</keyword>
<feature type="transmembrane region" description="Helical" evidence="5">
    <location>
        <begin position="181"/>
        <end position="203"/>
    </location>
</feature>
<dbReference type="InterPro" id="IPR005828">
    <property type="entry name" value="MFS_sugar_transport-like"/>
</dbReference>
<dbReference type="InterPro" id="IPR020846">
    <property type="entry name" value="MFS_dom"/>
</dbReference>
<keyword evidence="2 5" id="KW-0812">Transmembrane</keyword>
<feature type="transmembrane region" description="Helical" evidence="5">
    <location>
        <begin position="215"/>
        <end position="238"/>
    </location>
</feature>
<comment type="subcellular location">
    <subcellularLocation>
        <location evidence="1">Membrane</location>
        <topology evidence="1">Multi-pass membrane protein</topology>
    </subcellularLocation>
</comment>
<feature type="transmembrane region" description="Helical" evidence="5">
    <location>
        <begin position="332"/>
        <end position="349"/>
    </location>
</feature>
<feature type="domain" description="Major facilitator superfamily (MFS) profile" evidence="6">
    <location>
        <begin position="92"/>
        <end position="506"/>
    </location>
</feature>
<dbReference type="GO" id="GO:0022857">
    <property type="term" value="F:transmembrane transporter activity"/>
    <property type="evidence" value="ECO:0007669"/>
    <property type="project" value="InterPro"/>
</dbReference>
<feature type="transmembrane region" description="Helical" evidence="5">
    <location>
        <begin position="244"/>
        <end position="263"/>
    </location>
</feature>
<dbReference type="PROSITE" id="PS50850">
    <property type="entry name" value="MFS"/>
    <property type="match status" value="1"/>
</dbReference>
<dbReference type="GO" id="GO:0016020">
    <property type="term" value="C:membrane"/>
    <property type="evidence" value="ECO:0007669"/>
    <property type="project" value="UniProtKB-SubCell"/>
</dbReference>
<evidence type="ECO:0000313" key="7">
    <source>
        <dbReference type="Proteomes" id="UP000035680"/>
    </source>
</evidence>
<dbReference type="SUPFAM" id="SSF103473">
    <property type="entry name" value="MFS general substrate transporter"/>
    <property type="match status" value="1"/>
</dbReference>
<dbReference type="AlphaFoldDB" id="A0A0K0FA37"/>
<dbReference type="Gene3D" id="1.20.1250.20">
    <property type="entry name" value="MFS general substrate transporter like domains"/>
    <property type="match status" value="1"/>
</dbReference>
<evidence type="ECO:0000256" key="3">
    <source>
        <dbReference type="ARBA" id="ARBA00022989"/>
    </source>
</evidence>
<dbReference type="Pfam" id="PF00083">
    <property type="entry name" value="Sugar_tr"/>
    <property type="match status" value="1"/>
</dbReference>
<feature type="transmembrane region" description="Helical" evidence="5">
    <location>
        <begin position="415"/>
        <end position="440"/>
    </location>
</feature>
<protein>
    <submittedName>
        <fullName evidence="8">Solute carrier family 22 member 13 (inferred by orthology to a human protein)</fullName>
    </submittedName>
</protein>
<feature type="transmembrane region" description="Helical" evidence="5">
    <location>
        <begin position="481"/>
        <end position="502"/>
    </location>
</feature>
<dbReference type="InterPro" id="IPR036259">
    <property type="entry name" value="MFS_trans_sf"/>
</dbReference>
<dbReference type="PANTHER" id="PTHR24064">
    <property type="entry name" value="SOLUTE CARRIER FAMILY 22 MEMBER"/>
    <property type="match status" value="1"/>
</dbReference>
<dbReference type="CDD" id="cd17317">
    <property type="entry name" value="MFS_SLC22"/>
    <property type="match status" value="1"/>
</dbReference>
<evidence type="ECO:0000256" key="1">
    <source>
        <dbReference type="ARBA" id="ARBA00004141"/>
    </source>
</evidence>
<evidence type="ECO:0000256" key="4">
    <source>
        <dbReference type="ARBA" id="ARBA00023136"/>
    </source>
</evidence>
<organism evidence="7 8">
    <name type="scientific">Strongyloides venezuelensis</name>
    <name type="common">Threadworm</name>
    <dbReference type="NCBI Taxonomy" id="75913"/>
    <lineage>
        <taxon>Eukaryota</taxon>
        <taxon>Metazoa</taxon>
        <taxon>Ecdysozoa</taxon>
        <taxon>Nematoda</taxon>
        <taxon>Chromadorea</taxon>
        <taxon>Rhabditida</taxon>
        <taxon>Tylenchina</taxon>
        <taxon>Panagrolaimomorpha</taxon>
        <taxon>Strongyloidoidea</taxon>
        <taxon>Strongyloididae</taxon>
        <taxon>Strongyloides</taxon>
    </lineage>
</organism>
<name>A0A0K0FA37_STRVS</name>
<proteinExistence type="predicted"/>
<dbReference type="WBParaSite" id="SVE_0568900.1">
    <property type="protein sequence ID" value="SVE_0568900.1"/>
    <property type="gene ID" value="SVE_0568900"/>
</dbReference>
<evidence type="ECO:0000313" key="8">
    <source>
        <dbReference type="WBParaSite" id="SVE_0568900.1"/>
    </source>
</evidence>
<feature type="transmembrane region" description="Helical" evidence="5">
    <location>
        <begin position="158"/>
        <end position="175"/>
    </location>
</feature>
<evidence type="ECO:0000256" key="5">
    <source>
        <dbReference type="SAM" id="Phobius"/>
    </source>
</evidence>
<dbReference type="Proteomes" id="UP000035680">
    <property type="component" value="Unassembled WGS sequence"/>
</dbReference>
<evidence type="ECO:0000256" key="2">
    <source>
        <dbReference type="ARBA" id="ARBA00022692"/>
    </source>
</evidence>
<dbReference type="STRING" id="75913.A0A0K0FA37"/>
<feature type="transmembrane region" description="Helical" evidence="5">
    <location>
        <begin position="361"/>
        <end position="382"/>
    </location>
</feature>
<reference evidence="8" key="2">
    <citation type="submission" date="2015-08" db="UniProtKB">
        <authorList>
            <consortium name="WormBaseParasite"/>
        </authorList>
    </citation>
    <scope>IDENTIFICATION</scope>
</reference>
<evidence type="ECO:0000259" key="6">
    <source>
        <dbReference type="PROSITE" id="PS50850"/>
    </source>
</evidence>
<sequence>MKFDEILFSHLGEFGKYQCIQFILLCIPTIFTAMHSLSWTFTSPDIKHRCRLPNEAINSSYWMSPLISKDIPLKEECKNFKNITDCAYETCHYRLSNSCPFGYIYDTSTVTYSAVHKWDIVCDKTIWRAFIQSAYYVGQMIGSILFGIYGDKYGRKRMYLIALCIQIFAGSYSAFADNIIIFGFLRLLLGVSHPGLFMISIIMMMELIGPSKRRLPATIGGTSFSAGEILLGMFAYFFRDYRQLQLIIGLPTIIFFSYFWLIGESVRWLVTKKRYNEADRILKYGTKLNGKDIPNEWWMTLDTDDNLISVNNKAKNYGYLDLFKTPKLCKRSLISFFCWPVVSMIFYGVSMKPDFLGGDPYMTFIIGGFMEIPALLLMFFTVNKIGRKPLLAGGYLVSAGCMIISQLLSNYQTHWIINLILYAIVKASITCVYTTIYTFTPELFPTVIRNSAMGLCSTFSRLGAILASYVSFWLVTEYGNIFMVIPFAILSSIAGFLVLLCLPETVGLPLLETIDELEKGERKTDLLTTDE</sequence>
<reference evidence="7" key="1">
    <citation type="submission" date="2014-07" db="EMBL/GenBank/DDBJ databases">
        <authorList>
            <person name="Martin A.A"/>
            <person name="De Silva N."/>
        </authorList>
    </citation>
    <scope>NUCLEOTIDE SEQUENCE</scope>
</reference>
<feature type="transmembrane region" description="Helical" evidence="5">
    <location>
        <begin position="389"/>
        <end position="409"/>
    </location>
</feature>
<keyword evidence="7" id="KW-1185">Reference proteome</keyword>